<dbReference type="InterPro" id="IPR039258">
    <property type="entry name" value="ZNF511"/>
</dbReference>
<evidence type="ECO:0000313" key="4">
    <source>
        <dbReference type="Proteomes" id="UP001303889"/>
    </source>
</evidence>
<dbReference type="PANTHER" id="PTHR21354:SF0">
    <property type="entry name" value="ZINC FINGER PROTEIN 511"/>
    <property type="match status" value="1"/>
</dbReference>
<name>A0AAN6MIR0_9PEZI</name>
<dbReference type="InterPro" id="IPR013087">
    <property type="entry name" value="Znf_C2H2_type"/>
</dbReference>
<sequence>MKRSREPEEAPSADAASPASGTDEHHPHHHHHGAMMKQAIVDPDGDITPPAAKIAELDLSDGNLDGRGEIAMRCSLPPHREPVPFSSYAAYETHYRDQHTNRCAECRKNFPSAHLLGLHIEETHDSFAQARRERGDRTYSCFVEGCDRKCSTPQKRKMHLIDKHMYPKNFFFAITRDGIDGRRSLLLEGRARRRRSSASASASASAALGSRPKSSEGEEQDDVPGVAGEPAASRAEDQSAADSGRKSPEKQPPQQQEQQPDHEMEDLSSAMSALRFVPMSVRFGRGRKAGFAKQ</sequence>
<reference evidence="3" key="2">
    <citation type="submission" date="2023-05" db="EMBL/GenBank/DDBJ databases">
        <authorList>
            <consortium name="Lawrence Berkeley National Laboratory"/>
            <person name="Steindorff A."/>
            <person name="Hensen N."/>
            <person name="Bonometti L."/>
            <person name="Westerberg I."/>
            <person name="Brannstrom I.O."/>
            <person name="Guillou S."/>
            <person name="Cros-Aarteil S."/>
            <person name="Calhoun S."/>
            <person name="Haridas S."/>
            <person name="Kuo A."/>
            <person name="Mondo S."/>
            <person name="Pangilinan J."/>
            <person name="Riley R."/>
            <person name="Labutti K."/>
            <person name="Andreopoulos B."/>
            <person name="Lipzen A."/>
            <person name="Chen C."/>
            <person name="Yanf M."/>
            <person name="Daum C."/>
            <person name="Ng V."/>
            <person name="Clum A."/>
            <person name="Ohm R."/>
            <person name="Martin F."/>
            <person name="Silar P."/>
            <person name="Natvig D."/>
            <person name="Lalanne C."/>
            <person name="Gautier V."/>
            <person name="Ament-Velasquez S.L."/>
            <person name="Kruys A."/>
            <person name="Hutchinson M.I."/>
            <person name="Powell A.J."/>
            <person name="Barry K."/>
            <person name="Miller A.N."/>
            <person name="Grigoriev I.V."/>
            <person name="Debuchy R."/>
            <person name="Gladieux P."/>
            <person name="Thoren M.H."/>
            <person name="Johannesson H."/>
        </authorList>
    </citation>
    <scope>NUCLEOTIDE SEQUENCE</scope>
    <source>
        <strain evidence="3">CBS 103.79</strain>
    </source>
</reference>
<feature type="compositionally biased region" description="Low complexity" evidence="1">
    <location>
        <begin position="10"/>
        <end position="20"/>
    </location>
</feature>
<dbReference type="Gene3D" id="3.30.160.60">
    <property type="entry name" value="Classic Zinc Finger"/>
    <property type="match status" value="1"/>
</dbReference>
<evidence type="ECO:0000313" key="3">
    <source>
        <dbReference type="EMBL" id="KAK3901314.1"/>
    </source>
</evidence>
<accession>A0AAN6MIR0</accession>
<dbReference type="Proteomes" id="UP001303889">
    <property type="component" value="Unassembled WGS sequence"/>
</dbReference>
<feature type="region of interest" description="Disordered" evidence="1">
    <location>
        <begin position="1"/>
        <end position="34"/>
    </location>
</feature>
<dbReference type="PROSITE" id="PS00028">
    <property type="entry name" value="ZINC_FINGER_C2H2_1"/>
    <property type="match status" value="1"/>
</dbReference>
<keyword evidence="4" id="KW-1185">Reference proteome</keyword>
<proteinExistence type="predicted"/>
<gene>
    <name evidence="3" type="ORF">C8A05DRAFT_35004</name>
</gene>
<feature type="region of interest" description="Disordered" evidence="1">
    <location>
        <begin position="191"/>
        <end position="271"/>
    </location>
</feature>
<organism evidence="3 4">
    <name type="scientific">Staphylotrichum tortipilum</name>
    <dbReference type="NCBI Taxonomy" id="2831512"/>
    <lineage>
        <taxon>Eukaryota</taxon>
        <taxon>Fungi</taxon>
        <taxon>Dikarya</taxon>
        <taxon>Ascomycota</taxon>
        <taxon>Pezizomycotina</taxon>
        <taxon>Sordariomycetes</taxon>
        <taxon>Sordariomycetidae</taxon>
        <taxon>Sordariales</taxon>
        <taxon>Chaetomiaceae</taxon>
        <taxon>Staphylotrichum</taxon>
    </lineage>
</organism>
<feature type="domain" description="C2H2-type" evidence="2">
    <location>
        <begin position="103"/>
        <end position="124"/>
    </location>
</feature>
<reference evidence="3" key="1">
    <citation type="journal article" date="2023" name="Mol. Phylogenet. Evol.">
        <title>Genome-scale phylogeny and comparative genomics of the fungal order Sordariales.</title>
        <authorList>
            <person name="Hensen N."/>
            <person name="Bonometti L."/>
            <person name="Westerberg I."/>
            <person name="Brannstrom I.O."/>
            <person name="Guillou S."/>
            <person name="Cros-Aarteil S."/>
            <person name="Calhoun S."/>
            <person name="Haridas S."/>
            <person name="Kuo A."/>
            <person name="Mondo S."/>
            <person name="Pangilinan J."/>
            <person name="Riley R."/>
            <person name="LaButti K."/>
            <person name="Andreopoulos B."/>
            <person name="Lipzen A."/>
            <person name="Chen C."/>
            <person name="Yan M."/>
            <person name="Daum C."/>
            <person name="Ng V."/>
            <person name="Clum A."/>
            <person name="Steindorff A."/>
            <person name="Ohm R.A."/>
            <person name="Martin F."/>
            <person name="Silar P."/>
            <person name="Natvig D.O."/>
            <person name="Lalanne C."/>
            <person name="Gautier V."/>
            <person name="Ament-Velasquez S.L."/>
            <person name="Kruys A."/>
            <person name="Hutchinson M.I."/>
            <person name="Powell A.J."/>
            <person name="Barry K."/>
            <person name="Miller A.N."/>
            <person name="Grigoriev I.V."/>
            <person name="Debuchy R."/>
            <person name="Gladieux P."/>
            <person name="Hiltunen Thoren M."/>
            <person name="Johannesson H."/>
        </authorList>
    </citation>
    <scope>NUCLEOTIDE SEQUENCE</scope>
    <source>
        <strain evidence="3">CBS 103.79</strain>
    </source>
</reference>
<dbReference type="PANTHER" id="PTHR21354">
    <property type="entry name" value="ZINC FINGER PROTEIN 511"/>
    <property type="match status" value="1"/>
</dbReference>
<evidence type="ECO:0000259" key="2">
    <source>
        <dbReference type="PROSITE" id="PS00028"/>
    </source>
</evidence>
<protein>
    <recommendedName>
        <fullName evidence="2">C2H2-type domain-containing protein</fullName>
    </recommendedName>
</protein>
<dbReference type="AlphaFoldDB" id="A0AAN6MIR0"/>
<dbReference type="SMART" id="SM00355">
    <property type="entry name" value="ZnF_C2H2"/>
    <property type="match status" value="2"/>
</dbReference>
<evidence type="ECO:0000256" key="1">
    <source>
        <dbReference type="SAM" id="MobiDB-lite"/>
    </source>
</evidence>
<feature type="compositionally biased region" description="Low complexity" evidence="1">
    <location>
        <begin position="197"/>
        <end position="211"/>
    </location>
</feature>
<dbReference type="EMBL" id="MU855590">
    <property type="protein sequence ID" value="KAK3901314.1"/>
    <property type="molecule type" value="Genomic_DNA"/>
</dbReference>
<comment type="caution">
    <text evidence="3">The sequence shown here is derived from an EMBL/GenBank/DDBJ whole genome shotgun (WGS) entry which is preliminary data.</text>
</comment>